<sequence length="69" mass="7672">MVRELKYRVVAKFLRSSGWEIDRTRGSHEVWKSPDGAVSVSLVAHGGKVSPGVVRDVIAKVPNTPDEWK</sequence>
<dbReference type="SUPFAM" id="SSF54786">
    <property type="entry name" value="YcfA/nrd intein domain"/>
    <property type="match status" value="1"/>
</dbReference>
<keyword evidence="4" id="KW-0255">Endonuclease</keyword>
<evidence type="ECO:0000256" key="5">
    <source>
        <dbReference type="ARBA" id="ARBA00022801"/>
    </source>
</evidence>
<dbReference type="Pfam" id="PF07927">
    <property type="entry name" value="HicA_toxin"/>
    <property type="match status" value="1"/>
</dbReference>
<keyword evidence="7" id="KW-0346">Stress response</keyword>
<dbReference type="EMBL" id="BAABBW010000003">
    <property type="protein sequence ID" value="GAA4175464.1"/>
    <property type="molecule type" value="Genomic_DNA"/>
</dbReference>
<keyword evidence="9" id="KW-1185">Reference proteome</keyword>
<dbReference type="Gene3D" id="3.30.920.30">
    <property type="entry name" value="Hypothetical protein"/>
    <property type="match status" value="1"/>
</dbReference>
<evidence type="ECO:0000256" key="2">
    <source>
        <dbReference type="ARBA" id="ARBA00022649"/>
    </source>
</evidence>
<comment type="caution">
    <text evidence="8">The sequence shown here is derived from an EMBL/GenBank/DDBJ whole genome shotgun (WGS) entry which is preliminary data.</text>
</comment>
<keyword evidence="2" id="KW-1277">Toxin-antitoxin system</keyword>
<dbReference type="InterPro" id="IPR012933">
    <property type="entry name" value="HicA_mRNA_interferase"/>
</dbReference>
<keyword evidence="6" id="KW-0694">RNA-binding</keyword>
<reference evidence="9" key="1">
    <citation type="journal article" date="2019" name="Int. J. Syst. Evol. Microbiol.">
        <title>The Global Catalogue of Microorganisms (GCM) 10K type strain sequencing project: providing services to taxonomists for standard genome sequencing and annotation.</title>
        <authorList>
            <consortium name="The Broad Institute Genomics Platform"/>
            <consortium name="The Broad Institute Genome Sequencing Center for Infectious Disease"/>
            <person name="Wu L."/>
            <person name="Ma J."/>
        </authorList>
    </citation>
    <scope>NUCLEOTIDE SEQUENCE [LARGE SCALE GENOMIC DNA]</scope>
    <source>
        <strain evidence="9">JCM 17591</strain>
    </source>
</reference>
<comment type="similarity">
    <text evidence="1">Belongs to the HicA mRNA interferase family.</text>
</comment>
<proteinExistence type="inferred from homology"/>
<evidence type="ECO:0000256" key="4">
    <source>
        <dbReference type="ARBA" id="ARBA00022759"/>
    </source>
</evidence>
<name>A0ABP8A199_9MICO</name>
<evidence type="ECO:0000256" key="6">
    <source>
        <dbReference type="ARBA" id="ARBA00022884"/>
    </source>
</evidence>
<accession>A0ABP8A199</accession>
<evidence type="ECO:0000313" key="8">
    <source>
        <dbReference type="EMBL" id="GAA4175464.1"/>
    </source>
</evidence>
<gene>
    <name evidence="8" type="ORF">GCM10022287_21070</name>
</gene>
<keyword evidence="5" id="KW-0378">Hydrolase</keyword>
<evidence type="ECO:0000313" key="9">
    <source>
        <dbReference type="Proteomes" id="UP001501079"/>
    </source>
</evidence>
<protein>
    <recommendedName>
        <fullName evidence="10">Type II toxin-antitoxin system HicA family toxin</fullName>
    </recommendedName>
</protein>
<dbReference type="Proteomes" id="UP001501079">
    <property type="component" value="Unassembled WGS sequence"/>
</dbReference>
<evidence type="ECO:0000256" key="7">
    <source>
        <dbReference type="ARBA" id="ARBA00023016"/>
    </source>
</evidence>
<evidence type="ECO:0000256" key="1">
    <source>
        <dbReference type="ARBA" id="ARBA00006620"/>
    </source>
</evidence>
<dbReference type="InterPro" id="IPR038570">
    <property type="entry name" value="HicA_sf"/>
</dbReference>
<evidence type="ECO:0008006" key="10">
    <source>
        <dbReference type="Google" id="ProtNLM"/>
    </source>
</evidence>
<organism evidence="8 9">
    <name type="scientific">Gryllotalpicola koreensis</name>
    <dbReference type="NCBI Taxonomy" id="993086"/>
    <lineage>
        <taxon>Bacteria</taxon>
        <taxon>Bacillati</taxon>
        <taxon>Actinomycetota</taxon>
        <taxon>Actinomycetes</taxon>
        <taxon>Micrococcales</taxon>
        <taxon>Microbacteriaceae</taxon>
        <taxon>Gryllotalpicola</taxon>
    </lineage>
</organism>
<evidence type="ECO:0000256" key="3">
    <source>
        <dbReference type="ARBA" id="ARBA00022722"/>
    </source>
</evidence>
<keyword evidence="3" id="KW-0540">Nuclease</keyword>